<dbReference type="PROSITE" id="PS50949">
    <property type="entry name" value="HTH_GNTR"/>
    <property type="match status" value="1"/>
</dbReference>
<organism evidence="5 6">
    <name type="scientific">Microbacterium gallinarum</name>
    <dbReference type="NCBI Taxonomy" id="2762209"/>
    <lineage>
        <taxon>Bacteria</taxon>
        <taxon>Bacillati</taxon>
        <taxon>Actinomycetota</taxon>
        <taxon>Actinomycetes</taxon>
        <taxon>Micrococcales</taxon>
        <taxon>Microbacteriaceae</taxon>
        <taxon>Microbacterium</taxon>
    </lineage>
</organism>
<protein>
    <submittedName>
        <fullName evidence="5">GntR family transcriptional regulator</fullName>
    </submittedName>
</protein>
<comment type="caution">
    <text evidence="5">The sequence shown here is derived from an EMBL/GenBank/DDBJ whole genome shotgun (WGS) entry which is preliminary data.</text>
</comment>
<keyword evidence="2" id="KW-0238">DNA-binding</keyword>
<dbReference type="InterPro" id="IPR036388">
    <property type="entry name" value="WH-like_DNA-bd_sf"/>
</dbReference>
<dbReference type="PANTHER" id="PTHR43537">
    <property type="entry name" value="TRANSCRIPTIONAL REGULATOR, GNTR FAMILY"/>
    <property type="match status" value="1"/>
</dbReference>
<dbReference type="SMART" id="SM00895">
    <property type="entry name" value="FCD"/>
    <property type="match status" value="1"/>
</dbReference>
<dbReference type="Gene3D" id="1.10.10.10">
    <property type="entry name" value="Winged helix-like DNA-binding domain superfamily/Winged helix DNA-binding domain"/>
    <property type="match status" value="1"/>
</dbReference>
<evidence type="ECO:0000313" key="5">
    <source>
        <dbReference type="EMBL" id="MBD8022629.1"/>
    </source>
</evidence>
<dbReference type="SMART" id="SM00345">
    <property type="entry name" value="HTH_GNTR"/>
    <property type="match status" value="1"/>
</dbReference>
<evidence type="ECO:0000256" key="3">
    <source>
        <dbReference type="ARBA" id="ARBA00023163"/>
    </source>
</evidence>
<accession>A0ABR8X053</accession>
<dbReference type="InterPro" id="IPR011711">
    <property type="entry name" value="GntR_C"/>
</dbReference>
<reference evidence="5 6" key="1">
    <citation type="submission" date="2020-08" db="EMBL/GenBank/DDBJ databases">
        <title>A Genomic Blueprint of the Chicken Gut Microbiome.</title>
        <authorList>
            <person name="Gilroy R."/>
            <person name="Ravi A."/>
            <person name="Getino M."/>
            <person name="Pursley I."/>
            <person name="Horton D.L."/>
            <person name="Alikhan N.-F."/>
            <person name="Baker D."/>
            <person name="Gharbi K."/>
            <person name="Hall N."/>
            <person name="Watson M."/>
            <person name="Adriaenssens E.M."/>
            <person name="Foster-Nyarko E."/>
            <person name="Jarju S."/>
            <person name="Secka A."/>
            <person name="Antonio M."/>
            <person name="Oren A."/>
            <person name="Chaudhuri R."/>
            <person name="La Ragione R.M."/>
            <person name="Hildebrand F."/>
            <person name="Pallen M.J."/>
        </authorList>
    </citation>
    <scope>NUCLEOTIDE SEQUENCE [LARGE SCALE GENOMIC DNA]</scope>
    <source>
        <strain evidence="5 6">Sa1CUA4</strain>
    </source>
</reference>
<dbReference type="CDD" id="cd07377">
    <property type="entry name" value="WHTH_GntR"/>
    <property type="match status" value="1"/>
</dbReference>
<evidence type="ECO:0000313" key="6">
    <source>
        <dbReference type="Proteomes" id="UP000602532"/>
    </source>
</evidence>
<evidence type="ECO:0000256" key="1">
    <source>
        <dbReference type="ARBA" id="ARBA00023015"/>
    </source>
</evidence>
<dbReference type="InterPro" id="IPR000524">
    <property type="entry name" value="Tscrpt_reg_HTH_GntR"/>
</dbReference>
<dbReference type="InterPro" id="IPR008920">
    <property type="entry name" value="TF_FadR/GntR_C"/>
</dbReference>
<dbReference type="InterPro" id="IPR036390">
    <property type="entry name" value="WH_DNA-bd_sf"/>
</dbReference>
<sequence length="221" mass="23557">MPIPQSSPKVGRSLLRDDVYARLRDAIVDGTFSPGETLRDGDLAEWLGVSRTPVREALLRLAASGLIVARPGRSTVVAEMEEDAVRHARDIVAAMHGLAARLAVPLITASVIERMRQANAAFAAAVESGDADSAIRADDDFHGALVEASGNPSIAMVLGQFEPVVRRAEFLRFVSIDRFAARERHDALIALCAAGDAEGAARLAFDTWQTLPVAVPGQLPV</sequence>
<gene>
    <name evidence="5" type="ORF">H9622_03365</name>
</gene>
<dbReference type="PRINTS" id="PR00035">
    <property type="entry name" value="HTHGNTR"/>
</dbReference>
<feature type="domain" description="HTH gntR-type" evidence="4">
    <location>
        <begin position="13"/>
        <end position="80"/>
    </location>
</feature>
<proteinExistence type="predicted"/>
<dbReference type="SUPFAM" id="SSF48008">
    <property type="entry name" value="GntR ligand-binding domain-like"/>
    <property type="match status" value="1"/>
</dbReference>
<dbReference type="Pfam" id="PF07729">
    <property type="entry name" value="FCD"/>
    <property type="match status" value="1"/>
</dbReference>
<name>A0ABR8X053_9MICO</name>
<dbReference type="PANTHER" id="PTHR43537:SF24">
    <property type="entry name" value="GLUCONATE OPERON TRANSCRIPTIONAL REPRESSOR"/>
    <property type="match status" value="1"/>
</dbReference>
<dbReference type="Pfam" id="PF00392">
    <property type="entry name" value="GntR"/>
    <property type="match status" value="1"/>
</dbReference>
<dbReference type="Proteomes" id="UP000602532">
    <property type="component" value="Unassembled WGS sequence"/>
</dbReference>
<evidence type="ECO:0000256" key="2">
    <source>
        <dbReference type="ARBA" id="ARBA00023125"/>
    </source>
</evidence>
<dbReference type="SUPFAM" id="SSF46785">
    <property type="entry name" value="Winged helix' DNA-binding domain"/>
    <property type="match status" value="1"/>
</dbReference>
<evidence type="ECO:0000259" key="4">
    <source>
        <dbReference type="PROSITE" id="PS50949"/>
    </source>
</evidence>
<keyword evidence="6" id="KW-1185">Reference proteome</keyword>
<dbReference type="Gene3D" id="1.20.120.530">
    <property type="entry name" value="GntR ligand-binding domain-like"/>
    <property type="match status" value="1"/>
</dbReference>
<dbReference type="EMBL" id="JACSPM010000001">
    <property type="protein sequence ID" value="MBD8022629.1"/>
    <property type="molecule type" value="Genomic_DNA"/>
</dbReference>
<keyword evidence="3" id="KW-0804">Transcription</keyword>
<keyword evidence="1" id="KW-0805">Transcription regulation</keyword>